<evidence type="ECO:0000313" key="6">
    <source>
        <dbReference type="Proteomes" id="UP000033907"/>
    </source>
</evidence>
<dbReference type="AlphaFoldDB" id="A0A0G1EMY8"/>
<evidence type="ECO:0000313" key="5">
    <source>
        <dbReference type="EMBL" id="KKT11345.1"/>
    </source>
</evidence>
<dbReference type="Gene3D" id="3.90.76.10">
    <property type="entry name" value="Dipeptide-binding Protein, Domain 1"/>
    <property type="match status" value="1"/>
</dbReference>
<dbReference type="PANTHER" id="PTHR30290:SF9">
    <property type="entry name" value="OLIGOPEPTIDE-BINDING PROTEIN APPA"/>
    <property type="match status" value="1"/>
</dbReference>
<dbReference type="GO" id="GO:0043190">
    <property type="term" value="C:ATP-binding cassette (ABC) transporter complex"/>
    <property type="evidence" value="ECO:0007669"/>
    <property type="project" value="InterPro"/>
</dbReference>
<name>A0A0G1EMY8_9BACT</name>
<organism evidence="5 6">
    <name type="scientific">Candidatus Nomurabacteria bacterium GW2011_GWF2_43_24</name>
    <dbReference type="NCBI Taxonomy" id="1618778"/>
    <lineage>
        <taxon>Bacteria</taxon>
        <taxon>Candidatus Nomuraibacteriota</taxon>
    </lineage>
</organism>
<gene>
    <name evidence="5" type="ORF">UV91_C0007G0045</name>
</gene>
<dbReference type="Gene3D" id="3.40.190.10">
    <property type="entry name" value="Periplasmic binding protein-like II"/>
    <property type="match status" value="1"/>
</dbReference>
<sequence>MVQVPFHGGSISEGIIGQARFINPLLANSPADQDLVSLIYSGLMRKNSDGTVTPDLAEKYEMSKNGLIYTFTLKNKIYFHDGQPVTVDDVIFTINETKDSIIKSPRKVDWDGVSVIKIDDTTIQFTLKQPYSSFLENATLGIMPAALWNNVPIELNNANTNPVGSGPYMIKNIIKESSGVINYYELAAFDKFALGEPYIQTMNLYFYSNENDLIQALEKRTVNQISSITPLNADILKERNYKIESSVLPRVFGLFFNQNQNRLFTDKVVTGAIDQAIDKDKIIREMLFGYGVEIDGPIPPNIIAYQKLAGENKTPHEEILKNVENTLAKNGWTKGTDGFLQKTTTDKNKKKTTTTLQFSISTGNAPELTKTAELIKQDLSAVGVKVDIKTFELGNLNQSVIRPRQYDTLLFGQIINRESDLFAFWHSSQRKDPGFNVAIYTNPRVDKILEEAFTTINEQERIKKYAQFESEIKKDMPAIFLYSPNFVYVILDELKGFSISHIISPADRFSNIYSWYTKTQDVWKIFDK</sequence>
<dbReference type="PIRSF" id="PIRSF002741">
    <property type="entry name" value="MppA"/>
    <property type="match status" value="1"/>
</dbReference>
<keyword evidence="3" id="KW-0732">Signal</keyword>
<dbReference type="InterPro" id="IPR030678">
    <property type="entry name" value="Peptide/Ni-bd"/>
</dbReference>
<dbReference type="PANTHER" id="PTHR30290">
    <property type="entry name" value="PERIPLASMIC BINDING COMPONENT OF ABC TRANSPORTER"/>
    <property type="match status" value="1"/>
</dbReference>
<dbReference type="SUPFAM" id="SSF53850">
    <property type="entry name" value="Periplasmic binding protein-like II"/>
    <property type="match status" value="1"/>
</dbReference>
<comment type="caution">
    <text evidence="5">The sequence shown here is derived from an EMBL/GenBank/DDBJ whole genome shotgun (WGS) entry which is preliminary data.</text>
</comment>
<accession>A0A0G1EMY8</accession>
<dbReference type="Gene3D" id="3.10.105.10">
    <property type="entry name" value="Dipeptide-binding Protein, Domain 3"/>
    <property type="match status" value="1"/>
</dbReference>
<dbReference type="EMBL" id="LCGH01000007">
    <property type="protein sequence ID" value="KKT11345.1"/>
    <property type="molecule type" value="Genomic_DNA"/>
</dbReference>
<comment type="similarity">
    <text evidence="1">Belongs to the bacterial solute-binding protein 5 family.</text>
</comment>
<evidence type="ECO:0000256" key="3">
    <source>
        <dbReference type="ARBA" id="ARBA00022729"/>
    </source>
</evidence>
<evidence type="ECO:0000256" key="2">
    <source>
        <dbReference type="ARBA" id="ARBA00022448"/>
    </source>
</evidence>
<keyword evidence="2" id="KW-0813">Transport</keyword>
<dbReference type="Proteomes" id="UP000033907">
    <property type="component" value="Unassembled WGS sequence"/>
</dbReference>
<dbReference type="InterPro" id="IPR000914">
    <property type="entry name" value="SBP_5_dom"/>
</dbReference>
<dbReference type="InterPro" id="IPR039424">
    <property type="entry name" value="SBP_5"/>
</dbReference>
<dbReference type="GO" id="GO:0015833">
    <property type="term" value="P:peptide transport"/>
    <property type="evidence" value="ECO:0007669"/>
    <property type="project" value="TreeGrafter"/>
</dbReference>
<feature type="domain" description="Solute-binding protein family 5" evidence="4">
    <location>
        <begin position="51"/>
        <end position="420"/>
    </location>
</feature>
<evidence type="ECO:0000256" key="1">
    <source>
        <dbReference type="ARBA" id="ARBA00005695"/>
    </source>
</evidence>
<reference evidence="5 6" key="1">
    <citation type="journal article" date="2015" name="Nature">
        <title>rRNA introns, odd ribosomes, and small enigmatic genomes across a large radiation of phyla.</title>
        <authorList>
            <person name="Brown C.T."/>
            <person name="Hug L.A."/>
            <person name="Thomas B.C."/>
            <person name="Sharon I."/>
            <person name="Castelle C.J."/>
            <person name="Singh A."/>
            <person name="Wilkins M.J."/>
            <person name="Williams K.H."/>
            <person name="Banfield J.F."/>
        </authorList>
    </citation>
    <scope>NUCLEOTIDE SEQUENCE [LARGE SCALE GENOMIC DNA]</scope>
</reference>
<evidence type="ECO:0000259" key="4">
    <source>
        <dbReference type="Pfam" id="PF00496"/>
    </source>
</evidence>
<dbReference type="GO" id="GO:0042597">
    <property type="term" value="C:periplasmic space"/>
    <property type="evidence" value="ECO:0007669"/>
    <property type="project" value="UniProtKB-ARBA"/>
</dbReference>
<dbReference type="Pfam" id="PF00496">
    <property type="entry name" value="SBP_bac_5"/>
    <property type="match status" value="1"/>
</dbReference>
<protein>
    <submittedName>
        <fullName evidence="5">Extracellular solute-binding protein family 5</fullName>
    </submittedName>
</protein>
<dbReference type="GO" id="GO:1904680">
    <property type="term" value="F:peptide transmembrane transporter activity"/>
    <property type="evidence" value="ECO:0007669"/>
    <property type="project" value="TreeGrafter"/>
</dbReference>
<proteinExistence type="inferred from homology"/>